<name>A0A445MBN0_ENSVE</name>
<gene>
    <name evidence="2" type="ORF">BHM03_00006192</name>
</gene>
<proteinExistence type="predicted"/>
<organism evidence="2">
    <name type="scientific">Ensete ventricosum</name>
    <name type="common">Abyssinian banana</name>
    <name type="synonym">Musa ensete</name>
    <dbReference type="NCBI Taxonomy" id="4639"/>
    <lineage>
        <taxon>Eukaryota</taxon>
        <taxon>Viridiplantae</taxon>
        <taxon>Streptophyta</taxon>
        <taxon>Embryophyta</taxon>
        <taxon>Tracheophyta</taxon>
        <taxon>Spermatophyta</taxon>
        <taxon>Magnoliopsida</taxon>
        <taxon>Liliopsida</taxon>
        <taxon>Zingiberales</taxon>
        <taxon>Musaceae</taxon>
        <taxon>Ensete</taxon>
    </lineage>
</organism>
<dbReference type="AlphaFoldDB" id="A0A445MBN0"/>
<accession>A0A445MBN0</accession>
<dbReference type="EMBL" id="KV875560">
    <property type="protein sequence ID" value="RZR71626.1"/>
    <property type="molecule type" value="Genomic_DNA"/>
</dbReference>
<reference evidence="2" key="1">
    <citation type="journal article" date="2018" name="Data Brief">
        <title>Genome sequence data from 17 accessions of Ensete ventricosum, a staple food crop for millions in Ethiopia.</title>
        <authorList>
            <person name="Yemataw Z."/>
            <person name="Muzemil S."/>
            <person name="Ambachew D."/>
            <person name="Tripathi L."/>
            <person name="Tesfaye K."/>
            <person name="Chala A."/>
            <person name="Farbos A."/>
            <person name="O'Neill P."/>
            <person name="Moore K."/>
            <person name="Grant M."/>
            <person name="Studholme D.J."/>
        </authorList>
    </citation>
    <scope>NUCLEOTIDE SEQUENCE [LARGE SCALE GENOMIC DNA]</scope>
    <source>
        <tissue evidence="2">Leaf</tissue>
    </source>
</reference>
<sequence>METDGGGMVEVMSNSGGGRSGRMKMAVVAETAEQRHNDGGTSGNKEVPDKNSIGMGSSCNADATEVMLNGGGGTRLVARQKGSEEHTEAQLLKPAVKERSNHSTVHDTIREHVEISTLTKEIVAGSATDSLRERKPSPTGCRREDTDINRWAIPLLAKRDKTLEAIVTRPPAGIEETSFLEAALSERSEKKIAFSEDISRVDYYTPDAGLDFRKNCSAVV</sequence>
<evidence type="ECO:0000313" key="2">
    <source>
        <dbReference type="EMBL" id="RZR71626.1"/>
    </source>
</evidence>
<dbReference type="Proteomes" id="UP000290560">
    <property type="component" value="Unassembled WGS sequence"/>
</dbReference>
<feature type="region of interest" description="Disordered" evidence="1">
    <location>
        <begin position="1"/>
        <end position="53"/>
    </location>
</feature>
<protein>
    <submittedName>
        <fullName evidence="2">Uncharacterized protein</fullName>
    </submittedName>
</protein>
<evidence type="ECO:0000256" key="1">
    <source>
        <dbReference type="SAM" id="MobiDB-lite"/>
    </source>
</evidence>